<dbReference type="Pfam" id="PF07714">
    <property type="entry name" value="PK_Tyr_Ser-Thr"/>
    <property type="match status" value="1"/>
</dbReference>
<dbReference type="Pfam" id="PF08276">
    <property type="entry name" value="PAN_2"/>
    <property type="match status" value="1"/>
</dbReference>
<evidence type="ECO:0000256" key="3">
    <source>
        <dbReference type="ARBA" id="ARBA00022734"/>
    </source>
</evidence>
<dbReference type="SUPFAM" id="SSF51110">
    <property type="entry name" value="alpha-D-mannose-specific plant lectins"/>
    <property type="match status" value="1"/>
</dbReference>
<evidence type="ECO:0000259" key="5">
    <source>
        <dbReference type="PROSITE" id="PS50011"/>
    </source>
</evidence>
<keyword evidence="7" id="KW-0808">Transferase</keyword>
<proteinExistence type="predicted"/>
<dbReference type="AlphaFoldDB" id="A0A8K0IC35"/>
<dbReference type="FunFam" id="3.30.200.20:FF:000910">
    <property type="entry name" value="Cysteine-rich receptor-like protein kinase 11"/>
    <property type="match status" value="1"/>
</dbReference>
<dbReference type="Pfam" id="PF01453">
    <property type="entry name" value="B_lectin"/>
    <property type="match status" value="1"/>
</dbReference>
<dbReference type="Gene3D" id="2.90.10.10">
    <property type="entry name" value="Bulb-type lectin domain"/>
    <property type="match status" value="1"/>
</dbReference>
<dbReference type="SUPFAM" id="SSF56112">
    <property type="entry name" value="Protein kinase-like (PK-like)"/>
    <property type="match status" value="1"/>
</dbReference>
<gene>
    <name evidence="7" type="ORF">COCNU_06G010790</name>
</gene>
<feature type="signal peptide" evidence="4">
    <location>
        <begin position="1"/>
        <end position="30"/>
    </location>
</feature>
<comment type="caution">
    <text evidence="7">The sequence shown here is derived from an EMBL/GenBank/DDBJ whole genome shotgun (WGS) entry which is preliminary data.</text>
</comment>
<dbReference type="InterPro" id="IPR036426">
    <property type="entry name" value="Bulb-type_lectin_dom_sf"/>
</dbReference>
<dbReference type="CDD" id="cd01098">
    <property type="entry name" value="PAN_AP_plant"/>
    <property type="match status" value="1"/>
</dbReference>
<organism evidence="7 8">
    <name type="scientific">Cocos nucifera</name>
    <name type="common">Coconut palm</name>
    <dbReference type="NCBI Taxonomy" id="13894"/>
    <lineage>
        <taxon>Eukaryota</taxon>
        <taxon>Viridiplantae</taxon>
        <taxon>Streptophyta</taxon>
        <taxon>Embryophyta</taxon>
        <taxon>Tracheophyta</taxon>
        <taxon>Spermatophyta</taxon>
        <taxon>Magnoliopsida</taxon>
        <taxon>Liliopsida</taxon>
        <taxon>Arecaceae</taxon>
        <taxon>Arecoideae</taxon>
        <taxon>Cocoseae</taxon>
        <taxon>Attaleinae</taxon>
        <taxon>Cocos</taxon>
    </lineage>
</organism>
<reference evidence="7" key="2">
    <citation type="submission" date="2019-07" db="EMBL/GenBank/DDBJ databases">
        <authorList>
            <person name="Yang Y."/>
            <person name="Bocs S."/>
            <person name="Baudouin L."/>
        </authorList>
    </citation>
    <scope>NUCLEOTIDE SEQUENCE</scope>
    <source>
        <tissue evidence="7">Spear leaf of Hainan Tall coconut</tissue>
    </source>
</reference>
<dbReference type="GO" id="GO:0004672">
    <property type="term" value="F:protein kinase activity"/>
    <property type="evidence" value="ECO:0007669"/>
    <property type="project" value="InterPro"/>
</dbReference>
<dbReference type="InterPro" id="IPR051343">
    <property type="entry name" value="G-type_lectin_kinases/EP1-like"/>
</dbReference>
<dbReference type="Gene3D" id="3.30.200.20">
    <property type="entry name" value="Phosphorylase Kinase, domain 1"/>
    <property type="match status" value="1"/>
</dbReference>
<dbReference type="PANTHER" id="PTHR47976">
    <property type="entry name" value="G-TYPE LECTIN S-RECEPTOR-LIKE SERINE/THREONINE-PROTEIN KINASE SD2-5"/>
    <property type="match status" value="1"/>
</dbReference>
<feature type="domain" description="Protein kinase" evidence="5">
    <location>
        <begin position="408"/>
        <end position="542"/>
    </location>
</feature>
<protein>
    <submittedName>
        <fullName evidence="7">Putative G-type lectin S-receptor-like serine/threonine-protein kinase LECRK1</fullName>
    </submittedName>
</protein>
<evidence type="ECO:0000259" key="6">
    <source>
        <dbReference type="PROSITE" id="PS50927"/>
    </source>
</evidence>
<evidence type="ECO:0000256" key="4">
    <source>
        <dbReference type="SAM" id="SignalP"/>
    </source>
</evidence>
<dbReference type="InterPro" id="IPR001245">
    <property type="entry name" value="Ser-Thr/Tyr_kinase_cat_dom"/>
</dbReference>
<dbReference type="CDD" id="cd00028">
    <property type="entry name" value="B_lectin"/>
    <property type="match status" value="1"/>
</dbReference>
<keyword evidence="3" id="KW-0430">Lectin</keyword>
<dbReference type="PROSITE" id="PS50011">
    <property type="entry name" value="PROTEIN_KINASE_DOM"/>
    <property type="match status" value="1"/>
</dbReference>
<dbReference type="PROSITE" id="PS50927">
    <property type="entry name" value="BULB_LECTIN"/>
    <property type="match status" value="1"/>
</dbReference>
<name>A0A8K0IC35_COCNU</name>
<dbReference type="InterPro" id="IPR011009">
    <property type="entry name" value="Kinase-like_dom_sf"/>
</dbReference>
<evidence type="ECO:0000313" key="7">
    <source>
        <dbReference type="EMBL" id="KAG1347250.1"/>
    </source>
</evidence>
<keyword evidence="2 4" id="KW-0732">Signal</keyword>
<evidence type="ECO:0000313" key="8">
    <source>
        <dbReference type="Proteomes" id="UP000797356"/>
    </source>
</evidence>
<dbReference type="InterPro" id="IPR003609">
    <property type="entry name" value="Pan_app"/>
</dbReference>
<dbReference type="SMART" id="SM00108">
    <property type="entry name" value="B_lectin"/>
    <property type="match status" value="1"/>
</dbReference>
<keyword evidence="1" id="KW-0245">EGF-like domain</keyword>
<dbReference type="Proteomes" id="UP000797356">
    <property type="component" value="Chromosome 6"/>
</dbReference>
<reference evidence="7" key="1">
    <citation type="journal article" date="2017" name="Gigascience">
        <title>The genome draft of coconut (Cocos nucifera).</title>
        <authorList>
            <person name="Xiao Y."/>
            <person name="Xu P."/>
            <person name="Fan H."/>
            <person name="Baudouin L."/>
            <person name="Xia W."/>
            <person name="Bocs S."/>
            <person name="Xu J."/>
            <person name="Li Q."/>
            <person name="Guo A."/>
            <person name="Zhou L."/>
            <person name="Li J."/>
            <person name="Wu Y."/>
            <person name="Ma Z."/>
            <person name="Armero A."/>
            <person name="Issali A.E."/>
            <person name="Liu N."/>
            <person name="Peng M."/>
            <person name="Yang Y."/>
        </authorList>
    </citation>
    <scope>NUCLEOTIDE SEQUENCE</scope>
    <source>
        <tissue evidence="7">Spear leaf of Hainan Tall coconut</tissue>
    </source>
</reference>
<dbReference type="GO" id="GO:0051707">
    <property type="term" value="P:response to other organism"/>
    <property type="evidence" value="ECO:0007669"/>
    <property type="project" value="UniProtKB-ARBA"/>
</dbReference>
<evidence type="ECO:0000256" key="2">
    <source>
        <dbReference type="ARBA" id="ARBA00022729"/>
    </source>
</evidence>
<dbReference type="Gene3D" id="2.90.10.30">
    <property type="match status" value="1"/>
</dbReference>
<dbReference type="GO" id="GO:0005524">
    <property type="term" value="F:ATP binding"/>
    <property type="evidence" value="ECO:0007669"/>
    <property type="project" value="InterPro"/>
</dbReference>
<keyword evidence="8" id="KW-1185">Reference proteome</keyword>
<dbReference type="FunFam" id="2.90.10.10:FF:000013">
    <property type="entry name" value="G-type lectin S-receptor-like serine/threonine-protein kinase LECRK1"/>
    <property type="match status" value="1"/>
</dbReference>
<dbReference type="EMBL" id="CM017877">
    <property type="protein sequence ID" value="KAG1347250.1"/>
    <property type="molecule type" value="Genomic_DNA"/>
</dbReference>
<evidence type="ECO:0000256" key="1">
    <source>
        <dbReference type="ARBA" id="ARBA00022536"/>
    </source>
</evidence>
<dbReference type="InterPro" id="IPR000719">
    <property type="entry name" value="Prot_kinase_dom"/>
</dbReference>
<feature type="chain" id="PRO_5035451114" evidence="4">
    <location>
        <begin position="31"/>
        <end position="542"/>
    </location>
</feature>
<dbReference type="PANTHER" id="PTHR47976:SF108">
    <property type="entry name" value="G-TYPE LECTIN S-RECEPTOR-LIKE SERINE_THREONINE-PROTEIN KINASE LECRK1"/>
    <property type="match status" value="1"/>
</dbReference>
<dbReference type="FunFam" id="2.90.10.30:FF:000001">
    <property type="entry name" value="Serine/threonine-protein kinase"/>
    <property type="match status" value="1"/>
</dbReference>
<feature type="domain" description="Bulb-type lectin" evidence="6">
    <location>
        <begin position="41"/>
        <end position="160"/>
    </location>
</feature>
<keyword evidence="7" id="KW-0418">Kinase</keyword>
<dbReference type="OrthoDB" id="1930390at2759"/>
<dbReference type="InterPro" id="IPR001480">
    <property type="entry name" value="Bulb-type_lectin_dom"/>
</dbReference>
<sequence length="542" mass="60303">MGPSCYLLHHHLLCPLLLQIILLIISPTYAQTISHRRIISLDSSLTARTGQTTAWLSPSGDFAFGFRPQLEADGAHFLLAIWFYKTDSKTVVWCANGNTPVQPGATVLLAADGQLSLYDHDGQEVWNAEVNVTVTYAAMLNNGNFILASSDGSVRWQSFDHPSDTILPSQVLGVGKGLRSRLMDTNYSSGRFKLGVQSDGNLTLYPVNIVTGYEYDPYWATNTTGNGSRLVFNESTGTVYLALDNSNIYFLPQRTYSAKDFYHRATLDFDGVLRRYIYPKNAKSGGGWTTVGFQPPDICRNLTTKTGSGACGFNSYCISGGGNQSVDCFCPPDYSFQDPNRKYKGCAPNFAAQNCKGKFTLREMNNLDWPLSAYEHLSPIDEGRCKRECLGDCNCAVAIYQDDGQSCWKKRLPLSNGRMGDYADRRAFVKVPKDSRNDKKEIVMLTTTLVPILLLLGRLDDGQEIAVKRLSKDSVQGLKEFKNEVMLIAKLQHKNLVRILGCCIQAEERMLIYEYMPNKSLDAFIFGTHIIVLSYALLALQS</sequence>
<accession>A0A8K0IC35</accession>